<dbReference type="SUPFAM" id="SSF46946">
    <property type="entry name" value="S13-like H2TH domain"/>
    <property type="match status" value="1"/>
</dbReference>
<dbReference type="GO" id="GO:0140078">
    <property type="term" value="F:class I DNA-(apurinic or apyrimidinic site) endonuclease activity"/>
    <property type="evidence" value="ECO:0007669"/>
    <property type="project" value="UniProtKB-EC"/>
</dbReference>
<evidence type="ECO:0000256" key="15">
    <source>
        <dbReference type="ARBA" id="ARBA00044632"/>
    </source>
</evidence>
<feature type="non-terminal residue" evidence="19">
    <location>
        <position position="1"/>
    </location>
</feature>
<evidence type="ECO:0000259" key="17">
    <source>
        <dbReference type="PROSITE" id="PS51066"/>
    </source>
</evidence>
<dbReference type="SMART" id="SM01232">
    <property type="entry name" value="H2TH"/>
    <property type="match status" value="1"/>
</dbReference>
<evidence type="ECO:0000256" key="4">
    <source>
        <dbReference type="ARBA" id="ARBA00011245"/>
    </source>
</evidence>
<dbReference type="InterPro" id="IPR010979">
    <property type="entry name" value="Ribosomal_uS13-like_H2TH"/>
</dbReference>
<keyword evidence="7 16" id="KW-0863">Zinc-finger</keyword>
<evidence type="ECO:0000256" key="11">
    <source>
        <dbReference type="ARBA" id="ARBA00023204"/>
    </source>
</evidence>
<evidence type="ECO:0000313" key="20">
    <source>
        <dbReference type="Proteomes" id="UP000177096"/>
    </source>
</evidence>
<dbReference type="PROSITE" id="PS51066">
    <property type="entry name" value="ZF_FPG_2"/>
    <property type="match status" value="1"/>
</dbReference>
<dbReference type="GO" id="GO:0034039">
    <property type="term" value="F:8-oxo-7,8-dihydroguanine DNA N-glycosylase activity"/>
    <property type="evidence" value="ECO:0007669"/>
    <property type="project" value="TreeGrafter"/>
</dbReference>
<dbReference type="PROSITE" id="PS51068">
    <property type="entry name" value="FPG_CAT"/>
    <property type="match status" value="1"/>
</dbReference>
<comment type="caution">
    <text evidence="19">The sequence shown here is derived from an EMBL/GenBank/DDBJ whole genome shotgun (WGS) entry which is preliminary data.</text>
</comment>
<sequence length="294" mass="33873">ELPEVQTTVDGLNKTVKGHKIVNVWSSYKSSYFKGRDEIKNHKFFIKFKKLVIGKKILKAERRAKNILIHLSGGHTILIHMKMTGHFLYEGYKSDPFNSHIRLYFTLDNGKHLYFSDMRKFAKVTLIETGKLAESLHLKHLGPEPLDPSFQLKAFSLQLKKRPRGKIKKVLMDQSLIAGIGNIYSDEILWRAGVHPLSYPKYIPEKNLRAMFKAIKETLRKGINLGGDSMSDYRNIKGERGEFQNHHHAYRRTGKSCEKKGCDGIIKRIIVGTRSTHFCPVHQKLFLSRKKSSK</sequence>
<dbReference type="Gene3D" id="1.10.8.50">
    <property type="match status" value="1"/>
</dbReference>
<feature type="domain" description="Formamidopyrimidine-DNA glycosylase catalytic" evidence="18">
    <location>
        <begin position="1"/>
        <end position="122"/>
    </location>
</feature>
<dbReference type="EMBL" id="MHWM01000019">
    <property type="protein sequence ID" value="OHB08770.1"/>
    <property type="molecule type" value="Genomic_DNA"/>
</dbReference>
<evidence type="ECO:0000256" key="9">
    <source>
        <dbReference type="ARBA" id="ARBA00022833"/>
    </source>
</evidence>
<evidence type="ECO:0000256" key="2">
    <source>
        <dbReference type="ARBA" id="ARBA00001947"/>
    </source>
</evidence>
<dbReference type="GO" id="GO:0006284">
    <property type="term" value="P:base-excision repair"/>
    <property type="evidence" value="ECO:0007669"/>
    <property type="project" value="InterPro"/>
</dbReference>
<feature type="domain" description="FPG-type" evidence="17">
    <location>
        <begin position="248"/>
        <end position="284"/>
    </location>
</feature>
<accession>A0A1G2UHW5</accession>
<evidence type="ECO:0000256" key="8">
    <source>
        <dbReference type="ARBA" id="ARBA00022801"/>
    </source>
</evidence>
<proteinExistence type="inferred from homology"/>
<dbReference type="SUPFAM" id="SSF81624">
    <property type="entry name" value="N-terminal domain of MutM-like DNA repair proteins"/>
    <property type="match status" value="1"/>
</dbReference>
<evidence type="ECO:0000256" key="13">
    <source>
        <dbReference type="ARBA" id="ARBA00023268"/>
    </source>
</evidence>
<evidence type="ECO:0000256" key="10">
    <source>
        <dbReference type="ARBA" id="ARBA00023125"/>
    </source>
</evidence>
<dbReference type="NCBIfam" id="TIGR00577">
    <property type="entry name" value="fpg"/>
    <property type="match status" value="1"/>
</dbReference>
<dbReference type="InterPro" id="IPR012319">
    <property type="entry name" value="FPG_cat"/>
</dbReference>
<evidence type="ECO:0000256" key="16">
    <source>
        <dbReference type="PROSITE-ProRule" id="PRU00391"/>
    </source>
</evidence>
<evidence type="ECO:0000256" key="14">
    <source>
        <dbReference type="ARBA" id="ARBA00023295"/>
    </source>
</evidence>
<evidence type="ECO:0000256" key="12">
    <source>
        <dbReference type="ARBA" id="ARBA00023239"/>
    </source>
</evidence>
<evidence type="ECO:0000256" key="7">
    <source>
        <dbReference type="ARBA" id="ARBA00022771"/>
    </source>
</evidence>
<evidence type="ECO:0000256" key="6">
    <source>
        <dbReference type="ARBA" id="ARBA00022763"/>
    </source>
</evidence>
<evidence type="ECO:0000313" key="19">
    <source>
        <dbReference type="EMBL" id="OHB08770.1"/>
    </source>
</evidence>
<keyword evidence="9" id="KW-0862">Zinc</keyword>
<protein>
    <submittedName>
        <fullName evidence="19">DNA-formamidopyrimidine glycosylase</fullName>
    </submittedName>
</protein>
<dbReference type="InterPro" id="IPR015886">
    <property type="entry name" value="H2TH_FPG"/>
</dbReference>
<keyword evidence="6" id="KW-0227">DNA damage</keyword>
<comment type="catalytic activity">
    <reaction evidence="1">
        <text>Hydrolysis of DNA containing ring-opened 7-methylguanine residues, releasing 2,6-diamino-4-hydroxy-5-(N-methyl)formamidopyrimidine.</text>
        <dbReference type="EC" id="3.2.2.23"/>
    </reaction>
</comment>
<dbReference type="InterPro" id="IPR035937">
    <property type="entry name" value="FPG_N"/>
</dbReference>
<evidence type="ECO:0000256" key="3">
    <source>
        <dbReference type="ARBA" id="ARBA00009409"/>
    </source>
</evidence>
<name>A0A1G2UHW5_9BACT</name>
<dbReference type="Proteomes" id="UP000177096">
    <property type="component" value="Unassembled WGS sequence"/>
</dbReference>
<dbReference type="InterPro" id="IPR000214">
    <property type="entry name" value="Znf_DNA_glyclase/AP_lyase"/>
</dbReference>
<organism evidence="19 20">
    <name type="scientific">Candidatus Zambryskibacteria bacterium RIFCSPLOWO2_02_FULL_39_14</name>
    <dbReference type="NCBI Taxonomy" id="1802769"/>
    <lineage>
        <taxon>Bacteria</taxon>
        <taxon>Candidatus Zambryskiibacteriota</taxon>
    </lineage>
</organism>
<dbReference type="NCBIfam" id="NF002211">
    <property type="entry name" value="PRK01103.1"/>
    <property type="match status" value="1"/>
</dbReference>
<dbReference type="PANTHER" id="PTHR22993:SF9">
    <property type="entry name" value="FORMAMIDOPYRIMIDINE-DNA GLYCOSYLASE"/>
    <property type="match status" value="1"/>
</dbReference>
<evidence type="ECO:0000259" key="18">
    <source>
        <dbReference type="PROSITE" id="PS51068"/>
    </source>
</evidence>
<dbReference type="GO" id="GO:0008270">
    <property type="term" value="F:zinc ion binding"/>
    <property type="evidence" value="ECO:0007669"/>
    <property type="project" value="UniProtKB-KW"/>
</dbReference>
<dbReference type="SMART" id="SM00898">
    <property type="entry name" value="Fapy_DNA_glyco"/>
    <property type="match status" value="1"/>
</dbReference>
<dbReference type="GO" id="GO:0003684">
    <property type="term" value="F:damaged DNA binding"/>
    <property type="evidence" value="ECO:0007669"/>
    <property type="project" value="InterPro"/>
</dbReference>
<evidence type="ECO:0000256" key="1">
    <source>
        <dbReference type="ARBA" id="ARBA00001668"/>
    </source>
</evidence>
<keyword evidence="14" id="KW-0326">Glycosidase</keyword>
<dbReference type="SUPFAM" id="SSF57716">
    <property type="entry name" value="Glucocorticoid receptor-like (DNA-binding domain)"/>
    <property type="match status" value="1"/>
</dbReference>
<dbReference type="AlphaFoldDB" id="A0A1G2UHW5"/>
<dbReference type="InterPro" id="IPR020629">
    <property type="entry name" value="FPG_Glyclase"/>
</dbReference>
<reference evidence="19 20" key="1">
    <citation type="journal article" date="2016" name="Nat. Commun.">
        <title>Thousands of microbial genomes shed light on interconnected biogeochemical processes in an aquifer system.</title>
        <authorList>
            <person name="Anantharaman K."/>
            <person name="Brown C.T."/>
            <person name="Hug L.A."/>
            <person name="Sharon I."/>
            <person name="Castelle C.J."/>
            <person name="Probst A.J."/>
            <person name="Thomas B.C."/>
            <person name="Singh A."/>
            <person name="Wilkins M.J."/>
            <person name="Karaoz U."/>
            <person name="Brodie E.L."/>
            <person name="Williams K.H."/>
            <person name="Hubbard S.S."/>
            <person name="Banfield J.F."/>
        </authorList>
    </citation>
    <scope>NUCLEOTIDE SEQUENCE [LARGE SCALE GENOMIC DNA]</scope>
</reference>
<comment type="cofactor">
    <cofactor evidence="2">
        <name>Zn(2+)</name>
        <dbReference type="ChEBI" id="CHEBI:29105"/>
    </cofactor>
</comment>
<dbReference type="Gene3D" id="3.20.190.10">
    <property type="entry name" value="MutM-like, N-terminal"/>
    <property type="match status" value="1"/>
</dbReference>
<comment type="subunit">
    <text evidence="4">Monomer.</text>
</comment>
<dbReference type="Pfam" id="PF01149">
    <property type="entry name" value="Fapy_DNA_glyco"/>
    <property type="match status" value="1"/>
</dbReference>
<keyword evidence="11" id="KW-0234">DNA repair</keyword>
<keyword evidence="13" id="KW-0511">Multifunctional enzyme</keyword>
<dbReference type="Pfam" id="PF06831">
    <property type="entry name" value="H2TH"/>
    <property type="match status" value="1"/>
</dbReference>
<dbReference type="PANTHER" id="PTHR22993">
    <property type="entry name" value="FORMAMIDOPYRIMIDINE-DNA GLYCOSYLASE"/>
    <property type="match status" value="1"/>
</dbReference>
<comment type="similarity">
    <text evidence="3">Belongs to the FPG family.</text>
</comment>
<dbReference type="CDD" id="cd08966">
    <property type="entry name" value="EcFpg-like_N"/>
    <property type="match status" value="1"/>
</dbReference>
<keyword evidence="5" id="KW-0479">Metal-binding</keyword>
<keyword evidence="8" id="KW-0378">Hydrolase</keyword>
<evidence type="ECO:0000256" key="5">
    <source>
        <dbReference type="ARBA" id="ARBA00022723"/>
    </source>
</evidence>
<dbReference type="FunFam" id="1.10.8.50:FF:000003">
    <property type="entry name" value="Formamidopyrimidine-DNA glycosylase"/>
    <property type="match status" value="1"/>
</dbReference>
<keyword evidence="10" id="KW-0238">DNA-binding</keyword>
<comment type="catalytic activity">
    <reaction evidence="15">
        <text>2'-deoxyribonucleotide-(2'-deoxyribose 5'-phosphate)-2'-deoxyribonucleotide-DNA = a 3'-end 2'-deoxyribonucleotide-(2,3-dehydro-2,3-deoxyribose 5'-phosphate)-DNA + a 5'-end 5'-phospho-2'-deoxyribonucleoside-DNA + H(+)</text>
        <dbReference type="Rhea" id="RHEA:66592"/>
        <dbReference type="Rhea" id="RHEA-COMP:13180"/>
        <dbReference type="Rhea" id="RHEA-COMP:16897"/>
        <dbReference type="Rhea" id="RHEA-COMP:17067"/>
        <dbReference type="ChEBI" id="CHEBI:15378"/>
        <dbReference type="ChEBI" id="CHEBI:136412"/>
        <dbReference type="ChEBI" id="CHEBI:157695"/>
        <dbReference type="ChEBI" id="CHEBI:167181"/>
        <dbReference type="EC" id="4.2.99.18"/>
    </reaction>
</comment>
<keyword evidence="12" id="KW-0456">Lyase</keyword>
<gene>
    <name evidence="19" type="ORF">A3I86_01940</name>
</gene>